<feature type="signal peptide" evidence="1">
    <location>
        <begin position="1"/>
        <end position="21"/>
    </location>
</feature>
<dbReference type="EMBL" id="CP009654">
    <property type="protein sequence ID" value="APC96451.1"/>
    <property type="molecule type" value="Genomic_DNA"/>
</dbReference>
<protein>
    <submittedName>
        <fullName evidence="2">Uncharacterized protein</fullName>
    </submittedName>
</protein>
<dbReference type="RefSeq" id="WP_071663535.1">
    <property type="nucleotide sequence ID" value="NZ_CP009654.1"/>
</dbReference>
<keyword evidence="1" id="KW-0732">Signal</keyword>
<proteinExistence type="predicted"/>
<dbReference type="AlphaFoldDB" id="A0A1J0KRZ1"/>
<evidence type="ECO:0000256" key="1">
    <source>
        <dbReference type="SAM" id="SignalP"/>
    </source>
</evidence>
<sequence>MKKKILGIATVTLLLPAISNATEAFTTKVDSGNISIGTVEKVTDGCKVISNDGKTVKTSCDAGLFSNNISFPLKDSKNQNVAFLSYSNPVFGSAKVELRDPKDSGVISSCDASGECKVESAIDTNSSAGYYLVSQGTPANNVVLIKNIKDK</sequence>
<gene>
    <name evidence="2" type="ORF">KX01_557</name>
</gene>
<feature type="chain" id="PRO_5009614012" evidence="1">
    <location>
        <begin position="22"/>
        <end position="151"/>
    </location>
</feature>
<dbReference type="STRING" id="1542390.KX01_557"/>
<reference evidence="3" key="1">
    <citation type="submission" date="2014-10" db="EMBL/GenBank/DDBJ databases">
        <authorList>
            <person name="Kuske C.R."/>
            <person name="Challacombe J.F."/>
            <person name="Daligault H.E."/>
            <person name="Davenport K.W."/>
            <person name="Johnson S.L."/>
            <person name="Siddaramappa S."/>
            <person name="Petersen J.M."/>
        </authorList>
    </citation>
    <scope>NUCLEOTIDE SEQUENCE [LARGE SCALE GENOMIC DNA]</scope>
    <source>
        <strain evidence="3">CA97-1460</strain>
    </source>
</reference>
<evidence type="ECO:0000313" key="2">
    <source>
        <dbReference type="EMBL" id="APC96451.1"/>
    </source>
</evidence>
<dbReference type="OrthoDB" id="5604592at2"/>
<dbReference type="KEGG" id="frc:KX01_557"/>
<keyword evidence="3" id="KW-1185">Reference proteome</keyword>
<organism evidence="2 3">
    <name type="scientific">Francisella frigiditurris</name>
    <dbReference type="NCBI Taxonomy" id="1542390"/>
    <lineage>
        <taxon>Bacteria</taxon>
        <taxon>Pseudomonadati</taxon>
        <taxon>Pseudomonadota</taxon>
        <taxon>Gammaproteobacteria</taxon>
        <taxon>Thiotrichales</taxon>
        <taxon>Francisellaceae</taxon>
        <taxon>Francisella</taxon>
    </lineage>
</organism>
<evidence type="ECO:0000313" key="3">
    <source>
        <dbReference type="Proteomes" id="UP000182521"/>
    </source>
</evidence>
<accession>A0A1J0KRZ1</accession>
<dbReference type="Proteomes" id="UP000182521">
    <property type="component" value="Chromosome"/>
</dbReference>
<name>A0A1J0KRZ1_9GAMM</name>